<evidence type="ECO:0000256" key="2">
    <source>
        <dbReference type="ARBA" id="ARBA00023015"/>
    </source>
</evidence>
<dbReference type="RefSeq" id="WP_227178263.1">
    <property type="nucleotide sequence ID" value="NZ_JAJBZT010000001.1"/>
</dbReference>
<keyword evidence="7" id="KW-1185">Reference proteome</keyword>
<dbReference type="SUPFAM" id="SSF46785">
    <property type="entry name" value="Winged helix' DNA-binding domain"/>
    <property type="match status" value="1"/>
</dbReference>
<dbReference type="PANTHER" id="PTHR30537:SF35">
    <property type="entry name" value="TRANSCRIPTIONAL REGULATORY PROTEIN"/>
    <property type="match status" value="1"/>
</dbReference>
<proteinExistence type="inferred from homology"/>
<dbReference type="PROSITE" id="PS50931">
    <property type="entry name" value="HTH_LYSR"/>
    <property type="match status" value="1"/>
</dbReference>
<dbReference type="InterPro" id="IPR036388">
    <property type="entry name" value="WH-like_DNA-bd_sf"/>
</dbReference>
<dbReference type="CDD" id="cd08422">
    <property type="entry name" value="PBP2_CrgA_like"/>
    <property type="match status" value="1"/>
</dbReference>
<dbReference type="Pfam" id="PF03466">
    <property type="entry name" value="LysR_substrate"/>
    <property type="match status" value="1"/>
</dbReference>
<evidence type="ECO:0000259" key="5">
    <source>
        <dbReference type="PROSITE" id="PS50931"/>
    </source>
</evidence>
<dbReference type="InterPro" id="IPR036390">
    <property type="entry name" value="WH_DNA-bd_sf"/>
</dbReference>
<sequence>MDVLLGMRVYVRVVEAGSFAKASEQLDISTTTTSRIIGDLEEHLGTRLLQRTTRKINLTESGRAYLERCYQIIQDIDEAECAARIETQQLSGLLRLNAPVTFGVNHLSHLLGQFQTQHPDLQLEVQLSDRTIDLIEEGCDLAIRITRQLAPNLIARKLANIQMITCASAAYLAKYGTPKHPNELANHACLIYTNSDQSDVWHYLEDKHPIKVKVKGPFQANNGDLLRQAAIRGEGIIMEPTFSVGNALKNGELTPILLDYPIEGFQLYAVYTSRRHLPAKARALVEYLHQSLGATPPWDQWMWNNAQSS</sequence>
<gene>
    <name evidence="6" type="ORF">LIN78_02890</name>
</gene>
<comment type="similarity">
    <text evidence="1">Belongs to the LysR transcriptional regulatory family.</text>
</comment>
<accession>A0ABS8D2T9</accession>
<evidence type="ECO:0000256" key="4">
    <source>
        <dbReference type="ARBA" id="ARBA00023163"/>
    </source>
</evidence>
<evidence type="ECO:0000256" key="3">
    <source>
        <dbReference type="ARBA" id="ARBA00023125"/>
    </source>
</evidence>
<dbReference type="SUPFAM" id="SSF53850">
    <property type="entry name" value="Periplasmic binding protein-like II"/>
    <property type="match status" value="1"/>
</dbReference>
<dbReference type="InterPro" id="IPR005119">
    <property type="entry name" value="LysR_subst-bd"/>
</dbReference>
<dbReference type="Gene3D" id="3.40.190.290">
    <property type="match status" value="1"/>
</dbReference>
<dbReference type="Pfam" id="PF00126">
    <property type="entry name" value="HTH_1"/>
    <property type="match status" value="1"/>
</dbReference>
<organism evidence="6 7">
    <name type="scientific">Leeia speluncae</name>
    <dbReference type="NCBI Taxonomy" id="2884804"/>
    <lineage>
        <taxon>Bacteria</taxon>
        <taxon>Pseudomonadati</taxon>
        <taxon>Pseudomonadota</taxon>
        <taxon>Betaproteobacteria</taxon>
        <taxon>Neisseriales</taxon>
        <taxon>Leeiaceae</taxon>
        <taxon>Leeia</taxon>
    </lineage>
</organism>
<feature type="domain" description="HTH lysR-type" evidence="5">
    <location>
        <begin position="1"/>
        <end position="59"/>
    </location>
</feature>
<dbReference type="EMBL" id="JAJBZT010000001">
    <property type="protein sequence ID" value="MCB6182495.1"/>
    <property type="molecule type" value="Genomic_DNA"/>
</dbReference>
<name>A0ABS8D2T9_9NEIS</name>
<dbReference type="Proteomes" id="UP001165395">
    <property type="component" value="Unassembled WGS sequence"/>
</dbReference>
<reference evidence="6" key="1">
    <citation type="submission" date="2021-10" db="EMBL/GenBank/DDBJ databases">
        <title>The complete genome sequence of Leeia sp. TBRC 13508.</title>
        <authorList>
            <person name="Charoenyingcharoen P."/>
            <person name="Yukphan P."/>
        </authorList>
    </citation>
    <scope>NUCLEOTIDE SEQUENCE</scope>
    <source>
        <strain evidence="6">TBRC 13508</strain>
    </source>
</reference>
<dbReference type="InterPro" id="IPR000847">
    <property type="entry name" value="LysR_HTH_N"/>
</dbReference>
<dbReference type="InterPro" id="IPR058163">
    <property type="entry name" value="LysR-type_TF_proteobact-type"/>
</dbReference>
<comment type="caution">
    <text evidence="6">The sequence shown here is derived from an EMBL/GenBank/DDBJ whole genome shotgun (WGS) entry which is preliminary data.</text>
</comment>
<dbReference type="Gene3D" id="1.10.10.10">
    <property type="entry name" value="Winged helix-like DNA-binding domain superfamily/Winged helix DNA-binding domain"/>
    <property type="match status" value="1"/>
</dbReference>
<evidence type="ECO:0000256" key="1">
    <source>
        <dbReference type="ARBA" id="ARBA00009437"/>
    </source>
</evidence>
<keyword evidence="3" id="KW-0238">DNA-binding</keyword>
<keyword evidence="2" id="KW-0805">Transcription regulation</keyword>
<dbReference type="PANTHER" id="PTHR30537">
    <property type="entry name" value="HTH-TYPE TRANSCRIPTIONAL REGULATOR"/>
    <property type="match status" value="1"/>
</dbReference>
<keyword evidence="4" id="KW-0804">Transcription</keyword>
<evidence type="ECO:0000313" key="7">
    <source>
        <dbReference type="Proteomes" id="UP001165395"/>
    </source>
</evidence>
<evidence type="ECO:0000313" key="6">
    <source>
        <dbReference type="EMBL" id="MCB6182495.1"/>
    </source>
</evidence>
<protein>
    <submittedName>
        <fullName evidence="6">LysR family transcriptional regulator</fullName>
    </submittedName>
</protein>